<keyword evidence="2" id="KW-0812">Transmembrane</keyword>
<gene>
    <name evidence="3" type="ORF">VV61_05920</name>
</gene>
<keyword evidence="2" id="KW-0472">Membrane</keyword>
<evidence type="ECO:0000313" key="3">
    <source>
        <dbReference type="EMBL" id="KKB25620.1"/>
    </source>
</evidence>
<sequence>MKNYKSTEDSKTYSHSETSNHKPSTSPKKKIFWIIIGIIGAALIIGIVYIAFMIFSQENHSEHKSNDQTKNKTEKQLPKTHKVNINVKSQEFNQSFMQSPNPEGYKGFKIGTSKPNIEKKFGKSEGVREVNGNDAQQYGDIAVSYNLENKVDHVYVAPRQMTKKEFIKFYNEPNEIKGDIWYYKANYYNGFTIKVFTSQQYIKAIENVPQM</sequence>
<evidence type="ECO:0000313" key="4">
    <source>
        <dbReference type="Proteomes" id="UP000033530"/>
    </source>
</evidence>
<feature type="transmembrane region" description="Helical" evidence="2">
    <location>
        <begin position="31"/>
        <end position="55"/>
    </location>
</feature>
<comment type="caution">
    <text evidence="3">The sequence shown here is derived from an EMBL/GenBank/DDBJ whole genome shotgun (WGS) entry which is preliminary data.</text>
</comment>
<proteinExistence type="predicted"/>
<dbReference type="AlphaFoldDB" id="A0AAJ0NHF5"/>
<keyword evidence="2" id="KW-1133">Transmembrane helix</keyword>
<accession>A0AAJ0NHF5</accession>
<name>A0AAJ0NHF5_STACA</name>
<dbReference type="RefSeq" id="WP_046099845.1">
    <property type="nucleotide sequence ID" value="NZ_BKAP01000006.1"/>
</dbReference>
<reference evidence="3 4" key="1">
    <citation type="submission" date="2015-03" db="EMBL/GenBank/DDBJ databases">
        <title>Draft Genome Sequence of S. carnosus subsp. utilis LTH 7013, Isolated from South Tirolean Ham.</title>
        <authorList>
            <person name="Mueller A."/>
            <person name="Huptas C."/>
            <person name="Wenning M."/>
            <person name="Weiss A."/>
            <person name="Schmidt H."/>
        </authorList>
    </citation>
    <scope>NUCLEOTIDE SEQUENCE [LARGE SCALE GENOMIC DNA]</scope>
    <source>
        <strain evidence="3 4">LTH7013</strain>
    </source>
</reference>
<feature type="region of interest" description="Disordered" evidence="1">
    <location>
        <begin position="1"/>
        <end position="26"/>
    </location>
</feature>
<dbReference type="Proteomes" id="UP000033530">
    <property type="component" value="Unassembled WGS sequence"/>
</dbReference>
<dbReference type="EMBL" id="LAIU01000003">
    <property type="protein sequence ID" value="KKB25620.1"/>
    <property type="molecule type" value="Genomic_DNA"/>
</dbReference>
<protein>
    <submittedName>
        <fullName evidence="3">Uncharacterized protein</fullName>
    </submittedName>
</protein>
<feature type="compositionally biased region" description="Basic and acidic residues" evidence="1">
    <location>
        <begin position="1"/>
        <end position="20"/>
    </location>
</feature>
<evidence type="ECO:0000256" key="2">
    <source>
        <dbReference type="SAM" id="Phobius"/>
    </source>
</evidence>
<evidence type="ECO:0000256" key="1">
    <source>
        <dbReference type="SAM" id="MobiDB-lite"/>
    </source>
</evidence>
<organism evidence="3 4">
    <name type="scientific">Staphylococcus carnosus</name>
    <dbReference type="NCBI Taxonomy" id="1281"/>
    <lineage>
        <taxon>Bacteria</taxon>
        <taxon>Bacillati</taxon>
        <taxon>Bacillota</taxon>
        <taxon>Bacilli</taxon>
        <taxon>Bacillales</taxon>
        <taxon>Staphylococcaceae</taxon>
        <taxon>Staphylococcus</taxon>
    </lineage>
</organism>